<gene>
    <name evidence="2" type="ORF">OAUR00152_LOCUS1150</name>
</gene>
<accession>A0A7S4M5U3</accession>
<evidence type="ECO:0000256" key="1">
    <source>
        <dbReference type="SAM" id="MobiDB-lite"/>
    </source>
</evidence>
<feature type="region of interest" description="Disordered" evidence="1">
    <location>
        <begin position="199"/>
        <end position="251"/>
    </location>
</feature>
<reference evidence="2" key="1">
    <citation type="submission" date="2021-01" db="EMBL/GenBank/DDBJ databases">
        <authorList>
            <person name="Corre E."/>
            <person name="Pelletier E."/>
            <person name="Niang G."/>
            <person name="Scheremetjew M."/>
            <person name="Finn R."/>
            <person name="Kale V."/>
            <person name="Holt S."/>
            <person name="Cochrane G."/>
            <person name="Meng A."/>
            <person name="Brown T."/>
            <person name="Cohen L."/>
        </authorList>
    </citation>
    <scope>NUCLEOTIDE SEQUENCE</scope>
    <source>
        <strain evidence="2">Isolate 1302-5</strain>
    </source>
</reference>
<proteinExistence type="predicted"/>
<protein>
    <submittedName>
        <fullName evidence="2">Uncharacterized protein</fullName>
    </submittedName>
</protein>
<feature type="region of interest" description="Disordered" evidence="1">
    <location>
        <begin position="1"/>
        <end position="52"/>
    </location>
</feature>
<organism evidence="2">
    <name type="scientific">Odontella aurita</name>
    <dbReference type="NCBI Taxonomy" id="265563"/>
    <lineage>
        <taxon>Eukaryota</taxon>
        <taxon>Sar</taxon>
        <taxon>Stramenopiles</taxon>
        <taxon>Ochrophyta</taxon>
        <taxon>Bacillariophyta</taxon>
        <taxon>Mediophyceae</taxon>
        <taxon>Biddulphiophycidae</taxon>
        <taxon>Eupodiscales</taxon>
        <taxon>Odontellaceae</taxon>
        <taxon>Odontella</taxon>
    </lineage>
</organism>
<name>A0A7S4M5U3_9STRA</name>
<sequence>MAPEAGATMTDQQEQTPEAEASPSTRQDSSRSSLTRRSLTKRMFHPSTRDNSMHKWQTRAGIVGSLEVPSEPIFDYLGDLKPIQGIIQKSDDKEEAYISSFNRALVAWEDLDLNRSFVSACKSMPVSTTCCGLFSDEDKTMRDLVPYLNSTWSGHASERMESSGFAVDCFLWTWNNLQGKSETLVLLIRFLDLSMAGPPSNDVNGGGGAKKRRSHRNSGNSLRSSGRRSPKNASPKSILKEPTIAKGDDTSELVDGVIEGAAASMRSNVTAESSSGGIVVP</sequence>
<feature type="compositionally biased region" description="Low complexity" evidence="1">
    <location>
        <begin position="22"/>
        <end position="37"/>
    </location>
</feature>
<evidence type="ECO:0000313" key="2">
    <source>
        <dbReference type="EMBL" id="CAE2202130.1"/>
    </source>
</evidence>
<dbReference type="AlphaFoldDB" id="A0A7S4M5U3"/>
<dbReference type="EMBL" id="HBKQ01001671">
    <property type="protein sequence ID" value="CAE2202130.1"/>
    <property type="molecule type" value="Transcribed_RNA"/>
</dbReference>